<dbReference type="AlphaFoldDB" id="A0ABD5S5X3"/>
<name>A0ABD5S5X3_9EURY</name>
<feature type="non-terminal residue" evidence="1">
    <location>
        <position position="56"/>
    </location>
</feature>
<comment type="caution">
    <text evidence="1">The sequence shown here is derived from an EMBL/GenBank/DDBJ whole genome shotgun (WGS) entry which is preliminary data.</text>
</comment>
<reference evidence="1 2" key="1">
    <citation type="journal article" date="2019" name="Int. J. Syst. Evol. Microbiol.">
        <title>The Global Catalogue of Microorganisms (GCM) 10K type strain sequencing project: providing services to taxonomists for standard genome sequencing and annotation.</title>
        <authorList>
            <consortium name="The Broad Institute Genomics Platform"/>
            <consortium name="The Broad Institute Genome Sequencing Center for Infectious Disease"/>
            <person name="Wu L."/>
            <person name="Ma J."/>
        </authorList>
    </citation>
    <scope>NUCLEOTIDE SEQUENCE [LARGE SCALE GENOMIC DNA]</scope>
    <source>
        <strain evidence="1 2">NBRC 111368</strain>
    </source>
</reference>
<dbReference type="GO" id="GO:0016787">
    <property type="term" value="F:hydrolase activity"/>
    <property type="evidence" value="ECO:0007669"/>
    <property type="project" value="UniProtKB-KW"/>
</dbReference>
<evidence type="ECO:0000313" key="1">
    <source>
        <dbReference type="EMBL" id="MFC6726955.1"/>
    </source>
</evidence>
<gene>
    <name evidence="1" type="ORF">ACFQE1_21760</name>
</gene>
<keyword evidence="1" id="KW-0378">Hydrolase</keyword>
<keyword evidence="2" id="KW-1185">Reference proteome</keyword>
<sequence length="56" mass="5971">MAVSFGLFGTLVDADLPTDPAEAVARELEKRDVDVPDDWQRAYAEDHVGAPDGAAV</sequence>
<dbReference type="Proteomes" id="UP001596328">
    <property type="component" value="Unassembled WGS sequence"/>
</dbReference>
<protein>
    <submittedName>
        <fullName evidence="1">HAD family hydrolase</fullName>
    </submittedName>
</protein>
<dbReference type="EMBL" id="JBHSWU010001543">
    <property type="protein sequence ID" value="MFC6726955.1"/>
    <property type="molecule type" value="Genomic_DNA"/>
</dbReference>
<organism evidence="1 2">
    <name type="scientific">Halobium palmae</name>
    <dbReference type="NCBI Taxonomy" id="1776492"/>
    <lineage>
        <taxon>Archaea</taxon>
        <taxon>Methanobacteriati</taxon>
        <taxon>Methanobacteriota</taxon>
        <taxon>Stenosarchaea group</taxon>
        <taxon>Halobacteria</taxon>
        <taxon>Halobacteriales</taxon>
        <taxon>Haloferacaceae</taxon>
        <taxon>Halobium</taxon>
    </lineage>
</organism>
<proteinExistence type="predicted"/>
<accession>A0ABD5S5X3</accession>
<evidence type="ECO:0000313" key="2">
    <source>
        <dbReference type="Proteomes" id="UP001596328"/>
    </source>
</evidence>